<evidence type="ECO:0008006" key="8">
    <source>
        <dbReference type="Google" id="ProtNLM"/>
    </source>
</evidence>
<dbReference type="EMBL" id="ASPP01014520">
    <property type="protein sequence ID" value="ETO18714.1"/>
    <property type="molecule type" value="Genomic_DNA"/>
</dbReference>
<feature type="compositionally biased region" description="Low complexity" evidence="3">
    <location>
        <begin position="247"/>
        <end position="258"/>
    </location>
</feature>
<dbReference type="SUPFAM" id="SSF48366">
    <property type="entry name" value="Ras GEF"/>
    <property type="match status" value="1"/>
</dbReference>
<evidence type="ECO:0000256" key="3">
    <source>
        <dbReference type="SAM" id="MobiDB-lite"/>
    </source>
</evidence>
<dbReference type="OrthoDB" id="546434at2759"/>
<comment type="caution">
    <text evidence="6">The sequence shown here is derived from an EMBL/GenBank/DDBJ whole genome shotgun (WGS) entry which is preliminary data.</text>
</comment>
<name>X6MYZ8_RETFI</name>
<evidence type="ECO:0000256" key="2">
    <source>
        <dbReference type="PROSITE-ProRule" id="PRU00168"/>
    </source>
</evidence>
<feature type="compositionally biased region" description="Basic and acidic residues" evidence="3">
    <location>
        <begin position="278"/>
        <end position="291"/>
    </location>
</feature>
<evidence type="ECO:0000256" key="1">
    <source>
        <dbReference type="ARBA" id="ARBA00022658"/>
    </source>
</evidence>
<dbReference type="InterPro" id="IPR000651">
    <property type="entry name" value="Ras-like_Gua-exchang_fac_N"/>
</dbReference>
<feature type="region of interest" description="Disordered" evidence="3">
    <location>
        <begin position="93"/>
        <end position="144"/>
    </location>
</feature>
<accession>X6MYZ8</accession>
<dbReference type="SMART" id="SM00229">
    <property type="entry name" value="RasGEFN"/>
    <property type="match status" value="1"/>
</dbReference>
<dbReference type="InterPro" id="IPR019804">
    <property type="entry name" value="Ras_G-nucl-exch_fac_CS"/>
</dbReference>
<dbReference type="SMART" id="SM00147">
    <property type="entry name" value="RasGEF"/>
    <property type="match status" value="1"/>
</dbReference>
<evidence type="ECO:0000313" key="7">
    <source>
        <dbReference type="Proteomes" id="UP000023152"/>
    </source>
</evidence>
<feature type="domain" description="N-terminal Ras-GEF" evidence="5">
    <location>
        <begin position="347"/>
        <end position="478"/>
    </location>
</feature>
<dbReference type="PANTHER" id="PTHR23113">
    <property type="entry name" value="GUANINE NUCLEOTIDE EXCHANGE FACTOR"/>
    <property type="match status" value="1"/>
</dbReference>
<dbReference type="GO" id="GO:0005085">
    <property type="term" value="F:guanyl-nucleotide exchange factor activity"/>
    <property type="evidence" value="ECO:0007669"/>
    <property type="project" value="UniProtKB-KW"/>
</dbReference>
<evidence type="ECO:0000313" key="6">
    <source>
        <dbReference type="EMBL" id="ETO18714.1"/>
    </source>
</evidence>
<dbReference type="InterPro" id="IPR001895">
    <property type="entry name" value="RASGEF_cat_dom"/>
</dbReference>
<evidence type="ECO:0000259" key="5">
    <source>
        <dbReference type="PROSITE" id="PS50212"/>
    </source>
</evidence>
<dbReference type="AlphaFoldDB" id="X6MYZ8"/>
<dbReference type="InterPro" id="IPR036964">
    <property type="entry name" value="RASGEF_cat_dom_sf"/>
</dbReference>
<dbReference type="Proteomes" id="UP000023152">
    <property type="component" value="Unassembled WGS sequence"/>
</dbReference>
<proteinExistence type="predicted"/>
<keyword evidence="1 2" id="KW-0344">Guanine-nucleotide releasing factor</keyword>
<feature type="region of interest" description="Disordered" evidence="3">
    <location>
        <begin position="240"/>
        <end position="291"/>
    </location>
</feature>
<dbReference type="PANTHER" id="PTHR23113:SF99">
    <property type="entry name" value="RASGEF DOMAIN-CONTAINING PROTEIN"/>
    <property type="match status" value="1"/>
</dbReference>
<dbReference type="Gene3D" id="1.10.840.10">
    <property type="entry name" value="Ras guanine-nucleotide exchange factors catalytic domain"/>
    <property type="match status" value="1"/>
</dbReference>
<organism evidence="6 7">
    <name type="scientific">Reticulomyxa filosa</name>
    <dbReference type="NCBI Taxonomy" id="46433"/>
    <lineage>
        <taxon>Eukaryota</taxon>
        <taxon>Sar</taxon>
        <taxon>Rhizaria</taxon>
        <taxon>Retaria</taxon>
        <taxon>Foraminifera</taxon>
        <taxon>Monothalamids</taxon>
        <taxon>Reticulomyxidae</taxon>
        <taxon>Reticulomyxa</taxon>
    </lineage>
</organism>
<sequence length="758" mass="86172">MTCKGGKCIRFDANAEELFPQRHRCSSATVISAIHSTRDLHMAVKQRTPDVNVNPFSAESNFGFDYLYSQDFVYRFDQDWDLIEQEILATKEAQQSKQQQQQQSSFPPAPVLHSPQSTTSDTTTPLSITTSRHRDSTKYLPDGPSLPHILATNTIVSPPSSAANSPFPYPVNGDTSFILHMHTYIYVYIYTVIQNGKREEIPQKKIIKSSKGGAVMSTQLSRKMNSSEVMSIDQFGIEEDMEEDQDQNQSRNQNQTQNQDRDERATSKSAFEDNNNNNDEHDSKVLSPSDFKDLKDDIAPIHITRTTAATMTTVMSPTLSGTPNAGAFAMRASTTNVTGSKASGGKSTQTALWYTLPQMVSFITDPVQSKGFQLIVTTHKAFCESKQLLQTLIERYFVPIPPNLTPSEISCFRQQYLAQVRIRVGAVLIYWLRNHWEEDFANEFELLDMIDKFITAIKQDPHSQALASSIRNLIEKKEVTTSVALNVEKRKSELVGGVSRTRLKSLRRRKEVEMLMDVQTIDILAFDIEKAAPCLIQITHECFIQIQPREIFNSIKNKEDAPHVQAMVQRFNDLSNWVQREVLSEKRDLKKRVSCVVFFINLAQLLTKMGDFSSGCAVLTGLGANSVYRLKQTEGRLPAKQKQIRDELKTLFSMNKAYALLRERQKQYLAKPAIPYIGLFKKDLTMLFETPSTKAGGKLINYSKAKMLGKQIEQMKMFQNNKWNFTCDPLLLRYIRSQLEQPEVNEQQLYKISKLLEP</sequence>
<feature type="compositionally biased region" description="Low complexity" evidence="3">
    <location>
        <begin position="95"/>
        <end position="105"/>
    </location>
</feature>
<dbReference type="Pfam" id="PF00617">
    <property type="entry name" value="RasGEF"/>
    <property type="match status" value="1"/>
</dbReference>
<dbReference type="Pfam" id="PF00618">
    <property type="entry name" value="RasGEF_N"/>
    <property type="match status" value="1"/>
</dbReference>
<dbReference type="PROSITE" id="PS00720">
    <property type="entry name" value="RASGEF"/>
    <property type="match status" value="1"/>
</dbReference>
<feature type="compositionally biased region" description="Low complexity" evidence="3">
    <location>
        <begin position="114"/>
        <end position="130"/>
    </location>
</feature>
<dbReference type="Gene3D" id="1.20.870.10">
    <property type="entry name" value="Son of sevenless (SoS) protein Chain: S domain 1"/>
    <property type="match status" value="1"/>
</dbReference>
<reference evidence="6 7" key="1">
    <citation type="journal article" date="2013" name="Curr. Biol.">
        <title>The Genome of the Foraminiferan Reticulomyxa filosa.</title>
        <authorList>
            <person name="Glockner G."/>
            <person name="Hulsmann N."/>
            <person name="Schleicher M."/>
            <person name="Noegel A.A."/>
            <person name="Eichinger L."/>
            <person name="Gallinger C."/>
            <person name="Pawlowski J."/>
            <person name="Sierra R."/>
            <person name="Euteneuer U."/>
            <person name="Pillet L."/>
            <person name="Moustafa A."/>
            <person name="Platzer M."/>
            <person name="Groth M."/>
            <person name="Szafranski K."/>
            <person name="Schliwa M."/>
        </authorList>
    </citation>
    <scope>NUCLEOTIDE SEQUENCE [LARGE SCALE GENOMIC DNA]</scope>
</reference>
<dbReference type="PROSITE" id="PS50212">
    <property type="entry name" value="RASGEF_NTER"/>
    <property type="match status" value="1"/>
</dbReference>
<gene>
    <name evidence="6" type="ORF">RFI_18543</name>
</gene>
<keyword evidence="7" id="KW-1185">Reference proteome</keyword>
<feature type="domain" description="Ras-GEF" evidence="4">
    <location>
        <begin position="527"/>
        <end position="758"/>
    </location>
</feature>
<dbReference type="GO" id="GO:0007264">
    <property type="term" value="P:small GTPase-mediated signal transduction"/>
    <property type="evidence" value="ECO:0007669"/>
    <property type="project" value="InterPro"/>
</dbReference>
<dbReference type="PROSITE" id="PS50009">
    <property type="entry name" value="RASGEF_CAT"/>
    <property type="match status" value="1"/>
</dbReference>
<protein>
    <recommendedName>
        <fullName evidence="8">Ras guanine nucleotide exchange factor</fullName>
    </recommendedName>
</protein>
<evidence type="ECO:0000259" key="4">
    <source>
        <dbReference type="PROSITE" id="PS50009"/>
    </source>
</evidence>
<dbReference type="InterPro" id="IPR008937">
    <property type="entry name" value="Ras-like_GEF"/>
</dbReference>
<dbReference type="InterPro" id="IPR023578">
    <property type="entry name" value="Ras_GEF_dom_sf"/>
</dbReference>
<dbReference type="CDD" id="cd06224">
    <property type="entry name" value="REM"/>
    <property type="match status" value="1"/>
</dbReference>